<sequence>MNSVSENTKKVTLWTRQDIRSLEDLKNNSLIRIKKKHLDEKFEEIADYIIELYNWFTSNASKIVPKPEGVEFPIWCSISEENMLRPTKDTVVYVLEVDESEVIYFDGMKWDYVLNHLYIPKDEKDREEYLKDIKRKGFKDAFSVMDDRIVHFYPEERKRIMDSWMRIFEIDVWDIFRVQANIWEIRSEMVKDILYYDY</sequence>
<dbReference type="Pfam" id="PF12952">
    <property type="entry name" value="DUF3841"/>
    <property type="match status" value="1"/>
</dbReference>
<dbReference type="AlphaFoldDB" id="A0A1H3E362"/>
<dbReference type="InterPro" id="IPR024211">
    <property type="entry name" value="DUF3841"/>
</dbReference>
<dbReference type="EMBL" id="FNNG01000017">
    <property type="protein sequence ID" value="SDX72359.1"/>
    <property type="molecule type" value="Genomic_DNA"/>
</dbReference>
<evidence type="ECO:0000313" key="1">
    <source>
        <dbReference type="EMBL" id="SDX72359.1"/>
    </source>
</evidence>
<accession>A0A1H3E362</accession>
<evidence type="ECO:0008006" key="3">
    <source>
        <dbReference type="Google" id="ProtNLM"/>
    </source>
</evidence>
<proteinExistence type="predicted"/>
<organism evidence="1 2">
    <name type="scientific">Tepidimicrobium xylanilyticum</name>
    <dbReference type="NCBI Taxonomy" id="1123352"/>
    <lineage>
        <taxon>Bacteria</taxon>
        <taxon>Bacillati</taxon>
        <taxon>Bacillota</taxon>
        <taxon>Tissierellia</taxon>
        <taxon>Tissierellales</taxon>
        <taxon>Tepidimicrobiaceae</taxon>
        <taxon>Tepidimicrobium</taxon>
    </lineage>
</organism>
<name>A0A1H3E362_9FIRM</name>
<keyword evidence="2" id="KW-1185">Reference proteome</keyword>
<reference evidence="1 2" key="1">
    <citation type="submission" date="2016-10" db="EMBL/GenBank/DDBJ databases">
        <authorList>
            <person name="de Groot N.N."/>
        </authorList>
    </citation>
    <scope>NUCLEOTIDE SEQUENCE [LARGE SCALE GENOMIC DNA]</scope>
    <source>
        <strain evidence="1 2">DSM 23310</strain>
    </source>
</reference>
<evidence type="ECO:0000313" key="2">
    <source>
        <dbReference type="Proteomes" id="UP000198828"/>
    </source>
</evidence>
<gene>
    <name evidence="1" type="ORF">SAMN05660923_02813</name>
</gene>
<protein>
    <recommendedName>
        <fullName evidence="3">DUF3841 domain-containing protein</fullName>
    </recommendedName>
</protein>
<dbReference type="OrthoDB" id="286252at2"/>
<dbReference type="Proteomes" id="UP000198828">
    <property type="component" value="Unassembled WGS sequence"/>
</dbReference>
<dbReference type="RefSeq" id="WP_093754747.1">
    <property type="nucleotide sequence ID" value="NZ_BSYN01000005.1"/>
</dbReference>